<evidence type="ECO:0000256" key="3">
    <source>
        <dbReference type="ARBA" id="ARBA00022448"/>
    </source>
</evidence>
<dbReference type="InterPro" id="IPR002491">
    <property type="entry name" value="ABC_transptr_periplasmic_BD"/>
</dbReference>
<dbReference type="InterPro" id="IPR051313">
    <property type="entry name" value="Bact_iron-sidero_bind"/>
</dbReference>
<evidence type="ECO:0000256" key="4">
    <source>
        <dbReference type="ARBA" id="ARBA00022729"/>
    </source>
</evidence>
<dbReference type="Gene3D" id="3.40.50.1980">
    <property type="entry name" value="Nitrogenase molybdenum iron protein domain"/>
    <property type="match status" value="2"/>
</dbReference>
<keyword evidence="3" id="KW-0813">Transport</keyword>
<comment type="subcellular location">
    <subcellularLocation>
        <location evidence="1">Cell envelope</location>
    </subcellularLocation>
</comment>
<evidence type="ECO:0000256" key="2">
    <source>
        <dbReference type="ARBA" id="ARBA00008814"/>
    </source>
</evidence>
<keyword evidence="4 6" id="KW-0732">Signal</keyword>
<evidence type="ECO:0000256" key="5">
    <source>
        <dbReference type="SAM" id="MobiDB-lite"/>
    </source>
</evidence>
<dbReference type="SUPFAM" id="SSF53807">
    <property type="entry name" value="Helical backbone' metal receptor"/>
    <property type="match status" value="1"/>
</dbReference>
<accession>A0A508BD09</accession>
<evidence type="ECO:0000256" key="6">
    <source>
        <dbReference type="SAM" id="SignalP"/>
    </source>
</evidence>
<dbReference type="PANTHER" id="PTHR30532:SF28">
    <property type="entry name" value="PETROBACTIN-BINDING PROTEIN YCLQ"/>
    <property type="match status" value="1"/>
</dbReference>
<feature type="chain" id="PRO_5039232800" evidence="6">
    <location>
        <begin position="19"/>
        <end position="363"/>
    </location>
</feature>
<gene>
    <name evidence="8" type="ORF">FK267_09300</name>
</gene>
<feature type="signal peptide" evidence="6">
    <location>
        <begin position="1"/>
        <end position="18"/>
    </location>
</feature>
<dbReference type="Pfam" id="PF01497">
    <property type="entry name" value="Peripla_BP_2"/>
    <property type="match status" value="1"/>
</dbReference>
<dbReference type="CDD" id="cd01140">
    <property type="entry name" value="FatB"/>
    <property type="match status" value="1"/>
</dbReference>
<dbReference type="AlphaFoldDB" id="A0A508BD09"/>
<organism evidence="8 9">
    <name type="scientific">Actinomyces oris</name>
    <dbReference type="NCBI Taxonomy" id="544580"/>
    <lineage>
        <taxon>Bacteria</taxon>
        <taxon>Bacillati</taxon>
        <taxon>Actinomycetota</taxon>
        <taxon>Actinomycetes</taxon>
        <taxon>Actinomycetales</taxon>
        <taxon>Actinomycetaceae</taxon>
        <taxon>Actinomyces</taxon>
    </lineage>
</organism>
<evidence type="ECO:0000259" key="7">
    <source>
        <dbReference type="PROSITE" id="PS50983"/>
    </source>
</evidence>
<feature type="region of interest" description="Disordered" evidence="5">
    <location>
        <begin position="164"/>
        <end position="192"/>
    </location>
</feature>
<dbReference type="PROSITE" id="PS51257">
    <property type="entry name" value="PROKAR_LIPOPROTEIN"/>
    <property type="match status" value="1"/>
</dbReference>
<dbReference type="Proteomes" id="UP000317942">
    <property type="component" value="Unassembled WGS sequence"/>
</dbReference>
<reference evidence="8 9" key="1">
    <citation type="submission" date="2019-06" db="EMBL/GenBank/DDBJ databases">
        <title>Draft genome sequence of Actinomyces oris CCUG 34288T.</title>
        <authorList>
            <person name="Salva-Serra F."/>
            <person name="Cardew S."/>
            <person name="Moore E."/>
        </authorList>
    </citation>
    <scope>NUCLEOTIDE SEQUENCE [LARGE SCALE GENOMIC DNA]</scope>
    <source>
        <strain evidence="8 9">CCUG 34288</strain>
    </source>
</reference>
<dbReference type="GO" id="GO:1901678">
    <property type="term" value="P:iron coordination entity transport"/>
    <property type="evidence" value="ECO:0007669"/>
    <property type="project" value="UniProtKB-ARBA"/>
</dbReference>
<sequence length="363" mass="37465">MPMSPSRRQLLSTTAATAGLLALSACGSKSSSSSGTGAGAASAGSSAEAVTYPVTVKHAQGETTIKAAPQRVVVLDYGVLDSMAALGLADLVVGIPKTGGNLPKSLSQFQDDKYKDVGGLKEPKQEAIAEVGPDLVIVANRTAKSYEDFSSKFTTIDMTVKPRGASATAAASPDQGGQGGNRDKGKKNEPSASMTEILTSHSTILGSIFGKKSAAQAKVKEFTDAAAQVATVAKNAGKGLCLLTTGGKVSAFGKGSRFDVIFDEFGVTPAVENIEAATHGEAVSFEFIGQANPDVLFVLDRDATIGQEGSSAKEILDNELVTATNAWKNNKVYYLDGPDWYLLGAGFGVSLRMAKEIKGDLSA</sequence>
<dbReference type="PANTHER" id="PTHR30532">
    <property type="entry name" value="IRON III DICITRATE-BINDING PERIPLASMIC PROTEIN"/>
    <property type="match status" value="1"/>
</dbReference>
<protein>
    <submittedName>
        <fullName evidence="8">Siderophore ABC transporter substrate-binding protein</fullName>
    </submittedName>
</protein>
<comment type="similarity">
    <text evidence="2">Belongs to the bacterial solute-binding protein 8 family.</text>
</comment>
<evidence type="ECO:0000256" key="1">
    <source>
        <dbReference type="ARBA" id="ARBA00004196"/>
    </source>
</evidence>
<dbReference type="GO" id="GO:0030288">
    <property type="term" value="C:outer membrane-bounded periplasmic space"/>
    <property type="evidence" value="ECO:0007669"/>
    <property type="project" value="TreeGrafter"/>
</dbReference>
<dbReference type="InterPro" id="IPR006311">
    <property type="entry name" value="TAT_signal"/>
</dbReference>
<dbReference type="PROSITE" id="PS51318">
    <property type="entry name" value="TAT"/>
    <property type="match status" value="1"/>
</dbReference>
<evidence type="ECO:0000313" key="9">
    <source>
        <dbReference type="Proteomes" id="UP000317942"/>
    </source>
</evidence>
<evidence type="ECO:0000313" key="8">
    <source>
        <dbReference type="EMBL" id="TQD60600.1"/>
    </source>
</evidence>
<proteinExistence type="inferred from homology"/>
<dbReference type="EMBL" id="VICC01000006">
    <property type="protein sequence ID" value="TQD60600.1"/>
    <property type="molecule type" value="Genomic_DNA"/>
</dbReference>
<feature type="domain" description="Fe/B12 periplasmic-binding" evidence="7">
    <location>
        <begin position="71"/>
        <end position="363"/>
    </location>
</feature>
<comment type="caution">
    <text evidence="8">The sequence shown here is derived from an EMBL/GenBank/DDBJ whole genome shotgun (WGS) entry which is preliminary data.</text>
</comment>
<dbReference type="PROSITE" id="PS50983">
    <property type="entry name" value="FE_B12_PBP"/>
    <property type="match status" value="1"/>
</dbReference>
<name>A0A508BD09_9ACTO</name>
<dbReference type="InterPro" id="IPR033870">
    <property type="entry name" value="FatB"/>
</dbReference>